<feature type="region of interest" description="Disordered" evidence="2">
    <location>
        <begin position="94"/>
        <end position="238"/>
    </location>
</feature>
<feature type="compositionally biased region" description="Basic and acidic residues" evidence="2">
    <location>
        <begin position="330"/>
        <end position="339"/>
    </location>
</feature>
<dbReference type="PANTHER" id="PTHR23158:SF38">
    <property type="entry name" value="MELANOMA INHIBITORY ACTIVITY PROTEIN 2"/>
    <property type="match status" value="1"/>
</dbReference>
<comment type="caution">
    <text evidence="3">The sequence shown here is derived from an EMBL/GenBank/DDBJ whole genome shotgun (WGS) entry which is preliminary data.</text>
</comment>
<dbReference type="InterPro" id="IPR051500">
    <property type="entry name" value="cTAGE_MIA/OTOR"/>
</dbReference>
<feature type="compositionally biased region" description="Basic and acidic residues" evidence="2">
    <location>
        <begin position="105"/>
        <end position="122"/>
    </location>
</feature>
<feature type="compositionally biased region" description="Basic and acidic residues" evidence="2">
    <location>
        <begin position="149"/>
        <end position="162"/>
    </location>
</feature>
<feature type="region of interest" description="Disordered" evidence="2">
    <location>
        <begin position="265"/>
        <end position="339"/>
    </location>
</feature>
<dbReference type="Proteomes" id="UP001162483">
    <property type="component" value="Unassembled WGS sequence"/>
</dbReference>
<reference evidence="3" key="1">
    <citation type="submission" date="2023-05" db="EMBL/GenBank/DDBJ databases">
        <authorList>
            <person name="Stuckert A."/>
        </authorList>
    </citation>
    <scope>NUCLEOTIDE SEQUENCE</scope>
</reference>
<evidence type="ECO:0000313" key="4">
    <source>
        <dbReference type="Proteomes" id="UP001162483"/>
    </source>
</evidence>
<feature type="compositionally biased region" description="Pro residues" evidence="2">
    <location>
        <begin position="276"/>
        <end position="293"/>
    </location>
</feature>
<name>A0ABN9BPR9_9NEOB</name>
<dbReference type="EMBL" id="CATNWA010005226">
    <property type="protein sequence ID" value="CAI9549583.1"/>
    <property type="molecule type" value="Genomic_DNA"/>
</dbReference>
<evidence type="ECO:0000256" key="1">
    <source>
        <dbReference type="ARBA" id="ARBA00023054"/>
    </source>
</evidence>
<keyword evidence="4" id="KW-1185">Reference proteome</keyword>
<sequence length="339" mass="38137">MAATELVTVKTRLTELEEETERTVASYQTQVTSYEKKAHDNWLTARAAERYLSDVKRETLHLRQKLTEAEYKLELLEKDPFALDVIQAIGRGMRPPGYYPGYPGPKERSDVNADRKSDHQRTLSDAGSLSPPWDREQKNNVPPPGLPFPEHHFPPRRPDRFYHYPPPSGRFSGPAELTRNQGKPFMDSQDGRSSPEFKSRGNTSRDGPEEANNVPGAPTTEGETVDGAPSEYPMYPPPPMRVPLLPMDPRAPFFRRPFPLPPPPMDMYGPPGYTGLPPPPPHIAMRGPLPPQHFPSYPMPSEAFYPPQHIQPPPRDDHPTETQPPSSDSASHHLPETQT</sequence>
<proteinExistence type="predicted"/>
<protein>
    <submittedName>
        <fullName evidence="3">Uncharacterized protein</fullName>
    </submittedName>
</protein>
<evidence type="ECO:0000256" key="2">
    <source>
        <dbReference type="SAM" id="MobiDB-lite"/>
    </source>
</evidence>
<keyword evidence="1" id="KW-0175">Coiled coil</keyword>
<feature type="compositionally biased region" description="Basic and acidic residues" evidence="2">
    <location>
        <begin position="189"/>
        <end position="199"/>
    </location>
</feature>
<gene>
    <name evidence="3" type="ORF">SPARVUS_LOCUS3375540</name>
</gene>
<evidence type="ECO:0000313" key="3">
    <source>
        <dbReference type="EMBL" id="CAI9549583.1"/>
    </source>
</evidence>
<dbReference type="PANTHER" id="PTHR23158">
    <property type="entry name" value="MELANOMA INHIBITORY ACTIVITY-RELATED"/>
    <property type="match status" value="1"/>
</dbReference>
<accession>A0ABN9BPR9</accession>
<organism evidence="3 4">
    <name type="scientific">Staurois parvus</name>
    <dbReference type="NCBI Taxonomy" id="386267"/>
    <lineage>
        <taxon>Eukaryota</taxon>
        <taxon>Metazoa</taxon>
        <taxon>Chordata</taxon>
        <taxon>Craniata</taxon>
        <taxon>Vertebrata</taxon>
        <taxon>Euteleostomi</taxon>
        <taxon>Amphibia</taxon>
        <taxon>Batrachia</taxon>
        <taxon>Anura</taxon>
        <taxon>Neobatrachia</taxon>
        <taxon>Ranoidea</taxon>
        <taxon>Ranidae</taxon>
        <taxon>Staurois</taxon>
    </lineage>
</organism>
<feature type="compositionally biased region" description="Low complexity" evidence="2">
    <location>
        <begin position="266"/>
        <end position="275"/>
    </location>
</feature>